<dbReference type="AlphaFoldDB" id="A0A444GMT9"/>
<reference evidence="1 2" key="1">
    <citation type="submission" date="2019-01" db="EMBL/GenBank/DDBJ databases">
        <title>Flavobacterium sp. nov.,isolated from freshwater.</title>
        <authorList>
            <person name="Zhang R."/>
            <person name="Du Z.-J."/>
        </authorList>
    </citation>
    <scope>NUCLEOTIDE SEQUENCE [LARGE SCALE GENOMIC DNA]</scope>
    <source>
        <strain evidence="1 2">1E403</strain>
    </source>
</reference>
<accession>A0A444GMT9</accession>
<proteinExistence type="predicted"/>
<organism evidence="1 2">
    <name type="scientific">Flavobacterium cerinum</name>
    <dbReference type="NCBI Taxonomy" id="2502784"/>
    <lineage>
        <taxon>Bacteria</taxon>
        <taxon>Pseudomonadati</taxon>
        <taxon>Bacteroidota</taxon>
        <taxon>Flavobacteriia</taxon>
        <taxon>Flavobacteriales</taxon>
        <taxon>Flavobacteriaceae</taxon>
        <taxon>Flavobacterium</taxon>
    </lineage>
</organism>
<evidence type="ECO:0000313" key="2">
    <source>
        <dbReference type="Proteomes" id="UP000287527"/>
    </source>
</evidence>
<comment type="caution">
    <text evidence="1">The sequence shown here is derived from an EMBL/GenBank/DDBJ whole genome shotgun (WGS) entry which is preliminary data.</text>
</comment>
<name>A0A444GMT9_9FLAO</name>
<protein>
    <submittedName>
        <fullName evidence="1">Uncharacterized protein</fullName>
    </submittedName>
</protein>
<dbReference type="RefSeq" id="WP_128390921.1">
    <property type="nucleotide sequence ID" value="NZ_SBII01000012.1"/>
</dbReference>
<evidence type="ECO:0000313" key="1">
    <source>
        <dbReference type="EMBL" id="RWW92340.1"/>
    </source>
</evidence>
<dbReference type="Proteomes" id="UP000287527">
    <property type="component" value="Unassembled WGS sequence"/>
</dbReference>
<gene>
    <name evidence="1" type="ORF">EPI11_15630</name>
</gene>
<keyword evidence="2" id="KW-1185">Reference proteome</keyword>
<dbReference type="EMBL" id="SBII01000012">
    <property type="protein sequence ID" value="RWW92340.1"/>
    <property type="molecule type" value="Genomic_DNA"/>
</dbReference>
<sequence>MKNINGEELYDLIQNGTVVLSDDKKTLINTTTKEVLGRQVTSKDGSVCYRAIGDNNDDTRGGEVCLKVKWDEKLQVEICVKWG</sequence>